<dbReference type="GeneID" id="82847141"/>
<feature type="transmembrane region" description="Helical" evidence="1">
    <location>
        <begin position="12"/>
        <end position="29"/>
    </location>
</feature>
<protein>
    <submittedName>
        <fullName evidence="2">Uncharacterized protein</fullName>
    </submittedName>
</protein>
<sequence>MNKKRDWDVKRLVKLGIIFTLIMIVYIFVQSWSQNGYSIHALQQMPLYMAILLFVTEVIMSAILGFIFAGLVVTRPIWHPSIKSLGQGFLLGIVWTIIDVFGLGFGNNSSLTIIQNIFSFASLLDLIVGTIIGFYLFSSKPQKNKSLKKN</sequence>
<name>I7JUY8_9LACO</name>
<feature type="transmembrane region" description="Helical" evidence="1">
    <location>
        <begin position="85"/>
        <end position="105"/>
    </location>
</feature>
<organism evidence="2 3">
    <name type="scientific">Lactobacillus hominis DSM 23910 = CRBIP 24.179</name>
    <dbReference type="NCBI Taxonomy" id="1423758"/>
    <lineage>
        <taxon>Bacteria</taxon>
        <taxon>Bacillati</taxon>
        <taxon>Bacillota</taxon>
        <taxon>Bacilli</taxon>
        <taxon>Lactobacillales</taxon>
        <taxon>Lactobacillaceae</taxon>
        <taxon>Lactobacillus</taxon>
    </lineage>
</organism>
<dbReference type="eggNOG" id="ENOG5030BMW">
    <property type="taxonomic scope" value="Bacteria"/>
</dbReference>
<evidence type="ECO:0000256" key="1">
    <source>
        <dbReference type="SAM" id="Phobius"/>
    </source>
</evidence>
<keyword evidence="1" id="KW-0472">Membrane</keyword>
<dbReference type="STRING" id="1423758.FC41_GL000883"/>
<evidence type="ECO:0000313" key="3">
    <source>
        <dbReference type="Proteomes" id="UP000009320"/>
    </source>
</evidence>
<gene>
    <name evidence="2" type="ORF">BN55_00990</name>
</gene>
<feature type="transmembrane region" description="Helical" evidence="1">
    <location>
        <begin position="117"/>
        <end position="137"/>
    </location>
</feature>
<keyword evidence="1" id="KW-0812">Transmembrane</keyword>
<dbReference type="RefSeq" id="WP_008470841.1">
    <property type="nucleotide sequence ID" value="NZ_AYZP01000002.1"/>
</dbReference>
<dbReference type="AlphaFoldDB" id="I7JUY8"/>
<proteinExistence type="predicted"/>
<comment type="caution">
    <text evidence="2">The sequence shown here is derived from an EMBL/GenBank/DDBJ whole genome shotgun (WGS) entry which is preliminary data.</text>
</comment>
<evidence type="ECO:0000313" key="2">
    <source>
        <dbReference type="EMBL" id="CCI81911.1"/>
    </source>
</evidence>
<dbReference type="Proteomes" id="UP000009320">
    <property type="component" value="Unassembled WGS sequence"/>
</dbReference>
<dbReference type="PATRIC" id="fig|1423758.3.peg.892"/>
<feature type="transmembrane region" description="Helical" evidence="1">
    <location>
        <begin position="49"/>
        <end position="73"/>
    </location>
</feature>
<reference evidence="2 3" key="1">
    <citation type="submission" date="2012-06" db="EMBL/GenBank/DDBJ databases">
        <title>Draft Genome Sequence of Lactobacillus hominis Strain CRBIP 24.179T, isolated from human intestine.</title>
        <authorList>
            <person name="Cousin S."/>
            <person name="Ma L."/>
            <person name="Bizet C."/>
            <person name="Loux V."/>
            <person name="Bouchier C."/>
            <person name="Clermont D."/>
            <person name="Creno S."/>
        </authorList>
    </citation>
    <scope>NUCLEOTIDE SEQUENCE [LARGE SCALE GENOMIC DNA]</scope>
    <source>
        <strain evidence="3">CRBIP 24.179T</strain>
    </source>
</reference>
<accession>I7JUY8</accession>
<keyword evidence="1" id="KW-1133">Transmembrane helix</keyword>
<keyword evidence="3" id="KW-1185">Reference proteome</keyword>
<dbReference type="EMBL" id="CAKE01000010">
    <property type="protein sequence ID" value="CCI81911.1"/>
    <property type="molecule type" value="Genomic_DNA"/>
</dbReference>